<comment type="function">
    <text evidence="6">Required for maturation of ribosomal RNAs and formation of the large ribosomal subunit.</text>
</comment>
<comment type="similarity">
    <text evidence="6">Belongs to the WD repeat BOP1/ERB1 family.</text>
</comment>
<feature type="repeat" description="WD" evidence="7">
    <location>
        <begin position="466"/>
        <end position="507"/>
    </location>
</feature>
<keyword evidence="11" id="KW-1185">Reference proteome</keyword>
<evidence type="ECO:0000256" key="1">
    <source>
        <dbReference type="ARBA" id="ARBA00022517"/>
    </source>
</evidence>
<dbReference type="GO" id="GO:0030687">
    <property type="term" value="C:preribosome, large subunit precursor"/>
    <property type="evidence" value="ECO:0007669"/>
    <property type="project" value="UniProtKB-UniRule"/>
</dbReference>
<dbReference type="CDD" id="cd00200">
    <property type="entry name" value="WD40"/>
    <property type="match status" value="1"/>
</dbReference>
<feature type="domain" description="BOP1 N-terminal" evidence="9">
    <location>
        <begin position="185"/>
        <end position="459"/>
    </location>
</feature>
<dbReference type="SMART" id="SM00320">
    <property type="entry name" value="WD40"/>
    <property type="match status" value="6"/>
</dbReference>
<dbReference type="GO" id="GO:0005654">
    <property type="term" value="C:nucleoplasm"/>
    <property type="evidence" value="ECO:0007669"/>
    <property type="project" value="UniProtKB-SubCell"/>
</dbReference>
<dbReference type="HAMAP" id="MF_03027">
    <property type="entry name" value="BOP1"/>
    <property type="match status" value="1"/>
</dbReference>
<dbReference type="Pfam" id="PF00400">
    <property type="entry name" value="WD40"/>
    <property type="match status" value="4"/>
</dbReference>
<evidence type="ECO:0000259" key="9">
    <source>
        <dbReference type="SMART" id="SM01035"/>
    </source>
</evidence>
<dbReference type="GO" id="GO:0000466">
    <property type="term" value="P:maturation of 5.8S rRNA from tricistronic rRNA transcript (SSU-rRNA, 5.8S rRNA, LSU-rRNA)"/>
    <property type="evidence" value="ECO:0007669"/>
    <property type="project" value="UniProtKB-UniRule"/>
</dbReference>
<dbReference type="InterPro" id="IPR028598">
    <property type="entry name" value="BOP1/Erb1"/>
</dbReference>
<reference evidence="11" key="1">
    <citation type="journal article" date="2011" name="Genome Res.">
        <title>Phylogeny-wide analysis of social amoeba genomes highlights ancient origins for complex intercellular communication.</title>
        <authorList>
            <person name="Heidel A.J."/>
            <person name="Lawal H.M."/>
            <person name="Felder M."/>
            <person name="Schilde C."/>
            <person name="Helps N.R."/>
            <person name="Tunggal B."/>
            <person name="Rivero F."/>
            <person name="John U."/>
            <person name="Schleicher M."/>
            <person name="Eichinger L."/>
            <person name="Platzer M."/>
            <person name="Noegel A.A."/>
            <person name="Schaap P."/>
            <person name="Gloeckner G."/>
        </authorList>
    </citation>
    <scope>NUCLEOTIDE SEQUENCE [LARGE SCALE GENOMIC DNA]</scope>
    <source>
        <strain evidence="11">SH3</strain>
    </source>
</reference>
<keyword evidence="4" id="KW-0677">Repeat</keyword>
<feature type="compositionally biased region" description="Acidic residues" evidence="8">
    <location>
        <begin position="123"/>
        <end position="146"/>
    </location>
</feature>
<gene>
    <name evidence="10" type="ORF">DFA_06735</name>
</gene>
<evidence type="ECO:0000256" key="4">
    <source>
        <dbReference type="ARBA" id="ARBA00022737"/>
    </source>
</evidence>
<dbReference type="PANTHER" id="PTHR17605:SF0">
    <property type="entry name" value="RIBOSOME BIOGENESIS PROTEIN BOP1"/>
    <property type="match status" value="1"/>
</dbReference>
<dbReference type="AlphaFoldDB" id="F4Q248"/>
<keyword evidence="2 6" id="KW-0698">rRNA processing</keyword>
<dbReference type="EMBL" id="GL883020">
    <property type="protein sequence ID" value="EGG18068.1"/>
    <property type="molecule type" value="Genomic_DNA"/>
</dbReference>
<dbReference type="STRING" id="1054147.F4Q248"/>
<evidence type="ECO:0000313" key="10">
    <source>
        <dbReference type="EMBL" id="EGG18068.1"/>
    </source>
</evidence>
<proteinExistence type="inferred from homology"/>
<feature type="compositionally biased region" description="Basic and acidic residues" evidence="8">
    <location>
        <begin position="64"/>
        <end position="76"/>
    </location>
</feature>
<dbReference type="InterPro" id="IPR019775">
    <property type="entry name" value="WD40_repeat_CS"/>
</dbReference>
<keyword evidence="3 7" id="KW-0853">WD repeat</keyword>
<dbReference type="RefSeq" id="XP_004356961.1">
    <property type="nucleotide sequence ID" value="XM_004356907.1"/>
</dbReference>
<evidence type="ECO:0000256" key="3">
    <source>
        <dbReference type="ARBA" id="ARBA00022574"/>
    </source>
</evidence>
<dbReference type="InterPro" id="IPR015943">
    <property type="entry name" value="WD40/YVTN_repeat-like_dom_sf"/>
</dbReference>
<dbReference type="OrthoDB" id="5571054at2759"/>
<dbReference type="InterPro" id="IPR012953">
    <property type="entry name" value="BOP1_N_dom"/>
</dbReference>
<evidence type="ECO:0000313" key="11">
    <source>
        <dbReference type="Proteomes" id="UP000007797"/>
    </source>
</evidence>
<organism evidence="10 11">
    <name type="scientific">Cavenderia fasciculata</name>
    <name type="common">Slime mold</name>
    <name type="synonym">Dictyostelium fasciculatum</name>
    <dbReference type="NCBI Taxonomy" id="261658"/>
    <lineage>
        <taxon>Eukaryota</taxon>
        <taxon>Amoebozoa</taxon>
        <taxon>Evosea</taxon>
        <taxon>Eumycetozoa</taxon>
        <taxon>Dictyostelia</taxon>
        <taxon>Acytosteliales</taxon>
        <taxon>Cavenderiaceae</taxon>
        <taxon>Cavenderia</taxon>
    </lineage>
</organism>
<dbReference type="InterPro" id="IPR036322">
    <property type="entry name" value="WD40_repeat_dom_sf"/>
</dbReference>
<comment type="subcellular location">
    <subcellularLocation>
        <location evidence="6">Nucleus</location>
        <location evidence="6">Nucleolus</location>
    </subcellularLocation>
    <subcellularLocation>
        <location evidence="6">Nucleus</location>
        <location evidence="6">Nucleoplasm</location>
    </subcellularLocation>
</comment>
<dbReference type="OMA" id="MRPAKGE"/>
<dbReference type="PROSITE" id="PS50082">
    <property type="entry name" value="WD_REPEATS_2"/>
    <property type="match status" value="1"/>
</dbReference>
<dbReference type="GO" id="GO:0043021">
    <property type="term" value="F:ribonucleoprotein complex binding"/>
    <property type="evidence" value="ECO:0007669"/>
    <property type="project" value="UniProtKB-UniRule"/>
</dbReference>
<evidence type="ECO:0000256" key="2">
    <source>
        <dbReference type="ARBA" id="ARBA00022552"/>
    </source>
</evidence>
<dbReference type="Gene3D" id="2.130.10.10">
    <property type="entry name" value="YVTN repeat-like/Quinoprotein amine dehydrogenase"/>
    <property type="match status" value="1"/>
</dbReference>
<evidence type="ECO:0000256" key="7">
    <source>
        <dbReference type="PROSITE-ProRule" id="PRU00221"/>
    </source>
</evidence>
<keyword evidence="1 6" id="KW-0690">Ribosome biogenesis</keyword>
<protein>
    <recommendedName>
        <fullName evidence="6">Ribosome biogenesis protein BOP1 homolog</fullName>
    </recommendedName>
</protein>
<evidence type="ECO:0000256" key="6">
    <source>
        <dbReference type="HAMAP-Rule" id="MF_03027"/>
    </source>
</evidence>
<feature type="compositionally biased region" description="Acidic residues" evidence="8">
    <location>
        <begin position="77"/>
        <end position="110"/>
    </location>
</feature>
<dbReference type="KEGG" id="dfa:DFA_06735"/>
<name>F4Q248_CACFS</name>
<keyword evidence="5 6" id="KW-0539">Nucleus</keyword>
<evidence type="ECO:0000256" key="8">
    <source>
        <dbReference type="SAM" id="MobiDB-lite"/>
    </source>
</evidence>
<evidence type="ECO:0000256" key="5">
    <source>
        <dbReference type="ARBA" id="ARBA00023242"/>
    </source>
</evidence>
<dbReference type="Pfam" id="PF08145">
    <property type="entry name" value="BOP1NT"/>
    <property type="match status" value="1"/>
</dbReference>
<accession>F4Q248</accession>
<dbReference type="PROSITE" id="PS50294">
    <property type="entry name" value="WD_REPEATS_REGION"/>
    <property type="match status" value="1"/>
</dbReference>
<dbReference type="PANTHER" id="PTHR17605">
    <property type="entry name" value="RIBOSOME BIOGENESIS PROTEIN BOP1 BLOCK OF PROLIFERATION 1 PROTEIN"/>
    <property type="match status" value="1"/>
</dbReference>
<dbReference type="InterPro" id="IPR001680">
    <property type="entry name" value="WD40_rpt"/>
</dbReference>
<feature type="compositionally biased region" description="Low complexity" evidence="8">
    <location>
        <begin position="44"/>
        <end position="59"/>
    </location>
</feature>
<sequence>MSTRKPTKSTTTTPAAVAATVAPIAKKPQFAKNSKNVVLEEEPTVVVKKPTTTTTAPTKNILGKRREQEVVEKVVEEELFEDDSSDEIEEGDDEDDGSIDEQDDEDDEDNLTTGSISTYGEQDSSEDDDDESEEENIEDLDDDDGISGEIPSKYSNDPNQFYDEDNSSEDESLVNRIGNVPLHWYDDYDHIGYDVDGNKIMKGEQKDSLDKFIDQSDPNFWRTVHDKVNGKQVILTDEELATIKSIQRRQFPAGFDPYKDWYDPGPNPDSIHPLSAAPTPKRSFLGDINDERKIRKLTIAIRKGWIKIPDTSNEEKTDQDDEIKRTKAYDLWAPKTEQEVEEDELLQRTNRRISRIPAPKTKLPGNVESFNPPEEYLLTSRELKAWHMMSPARRPHNFVPQKFNTMSDIPSYNRSIREKFERCLDLYLCPRVTNIKKKPTDVSHLLPKLPKPQDLRPFPTHEEHQFNGHKGRVRSISVSPNGQFLVSCAEDHTVKIWEVKSTRCLFTLQLDDTVSCVAWNPNKSLNIIAVAYENKVVMITPKLYGPVQNEETEAMFPKTPIPPDQKVRWYQLNKDNGIRVEVEFEFKIKQISWHYKGDYFSTISPDDKSKSVRIHQLSKRKSQAPFKRSKTPYQVSKFHPSKPIFFIADQNIVKVYDLSKQQLIKKVTIGSRWISSLDVHPSGDHILVGGYDKKVFWFDLDMANVYKVLKYHSKAVRRVVYHPTLPLFSSCSDDLSIQIFHGTVYSDYLQNALIVPLKVLKKHTASSDGLGVLDIVFHPTQAWIFSAGADSTIRLFV</sequence>
<dbReference type="GO" id="GO:0070545">
    <property type="term" value="C:PeBoW complex"/>
    <property type="evidence" value="ECO:0007669"/>
    <property type="project" value="TreeGrafter"/>
</dbReference>
<dbReference type="PROSITE" id="PS00678">
    <property type="entry name" value="WD_REPEATS_1"/>
    <property type="match status" value="1"/>
</dbReference>
<dbReference type="SUPFAM" id="SSF50978">
    <property type="entry name" value="WD40 repeat-like"/>
    <property type="match status" value="1"/>
</dbReference>
<dbReference type="GeneID" id="14870018"/>
<dbReference type="Proteomes" id="UP000007797">
    <property type="component" value="Unassembled WGS sequence"/>
</dbReference>
<feature type="region of interest" description="Disordered" evidence="8">
    <location>
        <begin position="34"/>
        <end position="170"/>
    </location>
</feature>
<dbReference type="GO" id="GO:0000463">
    <property type="term" value="P:maturation of LSU-rRNA from tricistronic rRNA transcript (SSU-rRNA, 5.8S rRNA, LSU-rRNA)"/>
    <property type="evidence" value="ECO:0007669"/>
    <property type="project" value="UniProtKB-UniRule"/>
</dbReference>
<dbReference type="FunFam" id="2.130.10.10:FF:000061">
    <property type="entry name" value="Ribosome biogenesis protein BOP1 homolog"/>
    <property type="match status" value="1"/>
</dbReference>
<dbReference type="SMART" id="SM01035">
    <property type="entry name" value="BOP1NT"/>
    <property type="match status" value="1"/>
</dbReference>